<dbReference type="GO" id="GO:0005829">
    <property type="term" value="C:cytosol"/>
    <property type="evidence" value="ECO:0007669"/>
    <property type="project" value="TreeGrafter"/>
</dbReference>
<dbReference type="InterPro" id="IPR001789">
    <property type="entry name" value="Sig_transdc_resp-reg_receiver"/>
</dbReference>
<evidence type="ECO:0000259" key="3">
    <source>
        <dbReference type="PROSITE" id="PS50110"/>
    </source>
</evidence>
<dbReference type="GO" id="GO:0000160">
    <property type="term" value="P:phosphorelay signal transduction system"/>
    <property type="evidence" value="ECO:0007669"/>
    <property type="project" value="InterPro"/>
</dbReference>
<accession>A0A239C226</accession>
<evidence type="ECO:0000313" key="5">
    <source>
        <dbReference type="Proteomes" id="UP000198324"/>
    </source>
</evidence>
<dbReference type="Gene3D" id="3.40.50.2300">
    <property type="match status" value="1"/>
</dbReference>
<dbReference type="SUPFAM" id="SSF52172">
    <property type="entry name" value="CheY-like"/>
    <property type="match status" value="1"/>
</dbReference>
<feature type="domain" description="Response regulatory" evidence="3">
    <location>
        <begin position="193"/>
        <end position="305"/>
    </location>
</feature>
<dbReference type="SUPFAM" id="SSF46785">
    <property type="entry name" value="Winged helix' DNA-binding domain"/>
    <property type="match status" value="1"/>
</dbReference>
<gene>
    <name evidence="4" type="ORF">SAMN04488503_2884</name>
</gene>
<dbReference type="PANTHER" id="PTHR33221:SF5">
    <property type="entry name" value="HTH-TYPE TRANSCRIPTIONAL REGULATOR ISCR"/>
    <property type="match status" value="1"/>
</dbReference>
<dbReference type="NCBIfam" id="NF045717">
    <property type="entry name" value="DVU0259_DivK"/>
    <property type="match status" value="1"/>
</dbReference>
<dbReference type="GO" id="GO:0003677">
    <property type="term" value="F:DNA binding"/>
    <property type="evidence" value="ECO:0007669"/>
    <property type="project" value="UniProtKB-KW"/>
</dbReference>
<evidence type="ECO:0000256" key="2">
    <source>
        <dbReference type="PROSITE-ProRule" id="PRU00169"/>
    </source>
</evidence>
<dbReference type="PROSITE" id="PS51197">
    <property type="entry name" value="HTH_RRF2_2"/>
    <property type="match status" value="1"/>
</dbReference>
<dbReference type="Proteomes" id="UP000198324">
    <property type="component" value="Unassembled WGS sequence"/>
</dbReference>
<dbReference type="Pfam" id="PF00072">
    <property type="entry name" value="Response_reg"/>
    <property type="match status" value="1"/>
</dbReference>
<protein>
    <submittedName>
        <fullName evidence="4">Transcriptional regulator, BadM/Rrf2 family</fullName>
    </submittedName>
</protein>
<dbReference type="Gene3D" id="1.10.10.10">
    <property type="entry name" value="Winged helix-like DNA-binding domain superfamily/Winged helix DNA-binding domain"/>
    <property type="match status" value="1"/>
</dbReference>
<name>A0A239C226_9BACT</name>
<keyword evidence="2" id="KW-0597">Phosphoprotein</keyword>
<dbReference type="NCBIfam" id="TIGR00738">
    <property type="entry name" value="rrf2_super"/>
    <property type="match status" value="1"/>
</dbReference>
<dbReference type="InterPro" id="IPR000944">
    <property type="entry name" value="Tscrpt_reg_Rrf2"/>
</dbReference>
<sequence>MRLTTKGRYGMRLVLDIAQHEQYGPVSMAETALRQDISAKYLERLVGELQRAGIVRSLRGREGGHLLAVPPEKITVGDIVRVLEGESAQLACSHNRLACPRSANCLTRAIWVAADQAMFEKLDSVTVRDIMVDGLNCLSRKEAEQARPAHSLPQAPAQPMDGATRRRAVRRIMRQRPALAAAQPPRAQDAPKKILVVDDDPDIVEYLVNIFRDRGYDTCCASGGVQATEMLIKENPDLITLDLEMPEEWGPRFYNRYSRMPEYKHIPVVVISGLPGIHMAIPKAVATVRKPFDPAEVLRVVEDAIGAP</sequence>
<keyword evidence="1" id="KW-0238">DNA-binding</keyword>
<feature type="modified residue" description="4-aspartylphosphate" evidence="2">
    <location>
        <position position="242"/>
    </location>
</feature>
<dbReference type="CDD" id="cd00156">
    <property type="entry name" value="REC"/>
    <property type="match status" value="1"/>
</dbReference>
<proteinExistence type="predicted"/>
<keyword evidence="5" id="KW-1185">Reference proteome</keyword>
<dbReference type="EMBL" id="FZOC01000007">
    <property type="protein sequence ID" value="SNS13691.1"/>
    <property type="molecule type" value="Genomic_DNA"/>
</dbReference>
<organism evidence="4 5">
    <name type="scientific">Humidesulfovibrio mexicanus</name>
    <dbReference type="NCBI Taxonomy" id="147047"/>
    <lineage>
        <taxon>Bacteria</taxon>
        <taxon>Pseudomonadati</taxon>
        <taxon>Thermodesulfobacteriota</taxon>
        <taxon>Desulfovibrionia</taxon>
        <taxon>Desulfovibrionales</taxon>
        <taxon>Desulfovibrionaceae</taxon>
        <taxon>Humidesulfovibrio</taxon>
    </lineage>
</organism>
<dbReference type="RefSeq" id="WP_327438389.1">
    <property type="nucleotide sequence ID" value="NZ_FZOC01000007.1"/>
</dbReference>
<dbReference type="SMART" id="SM00448">
    <property type="entry name" value="REC"/>
    <property type="match status" value="1"/>
</dbReference>
<evidence type="ECO:0000256" key="1">
    <source>
        <dbReference type="ARBA" id="ARBA00023125"/>
    </source>
</evidence>
<dbReference type="AlphaFoldDB" id="A0A239C226"/>
<dbReference type="Pfam" id="PF02082">
    <property type="entry name" value="Rrf2"/>
    <property type="match status" value="1"/>
</dbReference>
<dbReference type="PANTHER" id="PTHR33221">
    <property type="entry name" value="WINGED HELIX-TURN-HELIX TRANSCRIPTIONAL REGULATOR, RRF2 FAMILY"/>
    <property type="match status" value="1"/>
</dbReference>
<dbReference type="PROSITE" id="PS50110">
    <property type="entry name" value="RESPONSE_REGULATORY"/>
    <property type="match status" value="1"/>
</dbReference>
<dbReference type="GO" id="GO:0003700">
    <property type="term" value="F:DNA-binding transcription factor activity"/>
    <property type="evidence" value="ECO:0007669"/>
    <property type="project" value="TreeGrafter"/>
</dbReference>
<dbReference type="InterPro" id="IPR036390">
    <property type="entry name" value="WH_DNA-bd_sf"/>
</dbReference>
<dbReference type="InterPro" id="IPR036388">
    <property type="entry name" value="WH-like_DNA-bd_sf"/>
</dbReference>
<reference evidence="4 5" key="1">
    <citation type="submission" date="2017-06" db="EMBL/GenBank/DDBJ databases">
        <authorList>
            <person name="Kim H.J."/>
            <person name="Triplett B.A."/>
        </authorList>
    </citation>
    <scope>NUCLEOTIDE SEQUENCE [LARGE SCALE GENOMIC DNA]</scope>
    <source>
        <strain evidence="4 5">DSM 13116</strain>
    </source>
</reference>
<evidence type="ECO:0000313" key="4">
    <source>
        <dbReference type="EMBL" id="SNS13691.1"/>
    </source>
</evidence>
<dbReference type="InterPro" id="IPR054815">
    <property type="entry name" value="DVU0259-like"/>
</dbReference>
<dbReference type="InterPro" id="IPR011006">
    <property type="entry name" value="CheY-like_superfamily"/>
</dbReference>